<name>Q7UWZ1_RHOBA</name>
<dbReference type="Proteomes" id="UP000001025">
    <property type="component" value="Chromosome"/>
</dbReference>
<accession>Q7UWZ1</accession>
<protein>
    <submittedName>
        <fullName evidence="1">Uncharacterized protein</fullName>
    </submittedName>
</protein>
<dbReference type="EMBL" id="BX294135">
    <property type="protein sequence ID" value="CAD72221.1"/>
    <property type="molecule type" value="Genomic_DNA"/>
</dbReference>
<sequence>MHAVRNRQTTRPIPNDAGSIDFARFRHCVRIDVVATDSIAAARTVGQRPDTPNVLTFRQCGLVLRSNRVKPNQRFPSWFFWFGCPRVSSTYHVAMDLRLDSGPNTVVFGSGFRGDLALESIRRGHRHLGRDAVLVGRFD</sequence>
<dbReference type="EnsemblBacteria" id="CAD72221">
    <property type="protein sequence ID" value="CAD72221"/>
    <property type="gene ID" value="RB1695"/>
</dbReference>
<dbReference type="STRING" id="243090.RB1695"/>
<gene>
    <name evidence="1" type="ordered locus">RB1695</name>
</gene>
<organism evidence="1 2">
    <name type="scientific">Rhodopirellula baltica (strain DSM 10527 / NCIMB 13988 / SH1)</name>
    <dbReference type="NCBI Taxonomy" id="243090"/>
    <lineage>
        <taxon>Bacteria</taxon>
        <taxon>Pseudomonadati</taxon>
        <taxon>Planctomycetota</taxon>
        <taxon>Planctomycetia</taxon>
        <taxon>Pirellulales</taxon>
        <taxon>Pirellulaceae</taxon>
        <taxon>Rhodopirellula</taxon>
    </lineage>
</organism>
<dbReference type="HOGENOM" id="CLU_1843538_0_0_0"/>
<proteinExistence type="predicted"/>
<dbReference type="KEGG" id="rba:RB1695"/>
<dbReference type="AlphaFoldDB" id="Q7UWZ1"/>
<dbReference type="InParanoid" id="Q7UWZ1"/>
<reference evidence="1 2" key="1">
    <citation type="journal article" date="2003" name="Proc. Natl. Acad. Sci. U.S.A.">
        <title>Complete genome sequence of the marine planctomycete Pirellula sp. strain 1.</title>
        <authorList>
            <person name="Gloeckner F.O."/>
            <person name="Kube M."/>
            <person name="Bauer M."/>
            <person name="Teeling H."/>
            <person name="Lombardot T."/>
            <person name="Ludwig W."/>
            <person name="Gade D."/>
            <person name="Beck A."/>
            <person name="Borzym K."/>
            <person name="Heitmann K."/>
            <person name="Rabus R."/>
            <person name="Schlesner H."/>
            <person name="Amann R."/>
            <person name="Reinhardt R."/>
        </authorList>
    </citation>
    <scope>NUCLEOTIDE SEQUENCE [LARGE SCALE GENOMIC DNA]</scope>
    <source>
        <strain evidence="2">DSM 10527 / NCIMB 13988 / SH1</strain>
    </source>
</reference>
<evidence type="ECO:0000313" key="1">
    <source>
        <dbReference type="EMBL" id="CAD72221.1"/>
    </source>
</evidence>
<keyword evidence="2" id="KW-1185">Reference proteome</keyword>
<evidence type="ECO:0000313" key="2">
    <source>
        <dbReference type="Proteomes" id="UP000001025"/>
    </source>
</evidence>